<dbReference type="InterPro" id="IPR020864">
    <property type="entry name" value="MACPF"/>
</dbReference>
<dbReference type="Proteomes" id="UP000503278">
    <property type="component" value="Chromosome"/>
</dbReference>
<gene>
    <name evidence="2" type="ORF">HH214_04570</name>
</gene>
<evidence type="ECO:0000313" key="2">
    <source>
        <dbReference type="EMBL" id="QJD95202.1"/>
    </source>
</evidence>
<dbReference type="EMBL" id="CP051682">
    <property type="protein sequence ID" value="QJD95202.1"/>
    <property type="molecule type" value="Genomic_DNA"/>
</dbReference>
<reference evidence="2 3" key="1">
    <citation type="submission" date="2020-04" db="EMBL/GenBank/DDBJ databases">
        <title>Genome sequencing of novel species.</title>
        <authorList>
            <person name="Heo J."/>
            <person name="Kim S.-J."/>
            <person name="Kim J.-S."/>
            <person name="Hong S.-B."/>
            <person name="Kwon S.-W."/>
        </authorList>
    </citation>
    <scope>NUCLEOTIDE SEQUENCE [LARGE SCALE GENOMIC DNA]</scope>
    <source>
        <strain evidence="2 3">F39-2</strain>
    </source>
</reference>
<dbReference type="KEGG" id="mrob:HH214_04570"/>
<proteinExistence type="predicted"/>
<protein>
    <recommendedName>
        <fullName evidence="1">MACPF domain-containing protein</fullName>
    </recommendedName>
</protein>
<dbReference type="PROSITE" id="PS51412">
    <property type="entry name" value="MACPF_2"/>
    <property type="match status" value="1"/>
</dbReference>
<organism evidence="2 3">
    <name type="scientific">Mucilaginibacter robiniae</name>
    <dbReference type="NCBI Taxonomy" id="2728022"/>
    <lineage>
        <taxon>Bacteria</taxon>
        <taxon>Pseudomonadati</taxon>
        <taxon>Bacteroidota</taxon>
        <taxon>Sphingobacteriia</taxon>
        <taxon>Sphingobacteriales</taxon>
        <taxon>Sphingobacteriaceae</taxon>
        <taxon>Mucilaginibacter</taxon>
    </lineage>
</organism>
<dbReference type="AlphaFoldDB" id="A0A7L5DVU4"/>
<dbReference type="Pfam" id="PF01823">
    <property type="entry name" value="MACPF"/>
    <property type="match status" value="1"/>
</dbReference>
<keyword evidence="3" id="KW-1185">Reference proteome</keyword>
<dbReference type="RefSeq" id="WP_169606219.1">
    <property type="nucleotide sequence ID" value="NZ_CP051682.1"/>
</dbReference>
<evidence type="ECO:0000313" key="3">
    <source>
        <dbReference type="Proteomes" id="UP000503278"/>
    </source>
</evidence>
<evidence type="ECO:0000259" key="1">
    <source>
        <dbReference type="PROSITE" id="PS51412"/>
    </source>
</evidence>
<sequence length="322" mass="35741">MKTLLPTTTTSIPESKITVIGPKVLANYPGIQGSSTYNLLGYGYDVTGKYADTSAVRHQALNVDAYITNNPDRFIINLASSSYAEAFHTENAENFAQQTSYWLTATKGLKLFKGSITIPFPDSDALSRKYVYGSFSQVIQRKRLRYMENYDLLKNYLTLDFSRDLSTLSAASLIKKYGTHVLSDVILGAKFNVYYQAVSTASDRKISETAGFTYALQKVFGLFSGSIDAVTDERLKTISSPKVVYEALGADVTKIKVNKLDDNTNVSIVDWHSSTTIDNSVFIDIGENGLVPLYELISDPTKKLEVKNYITSYLIAQQVKVH</sequence>
<name>A0A7L5DVU4_9SPHI</name>
<accession>A0A7L5DVU4</accession>
<feature type="domain" description="MACPF" evidence="1">
    <location>
        <begin position="1"/>
        <end position="322"/>
    </location>
</feature>